<dbReference type="Pfam" id="PF13711">
    <property type="entry name" value="DUF4160"/>
    <property type="match status" value="1"/>
</dbReference>
<name>A0A4R8DEV7_9BACT</name>
<organism evidence="1 2">
    <name type="scientific">Dinghuibacter silviterrae</name>
    <dbReference type="NCBI Taxonomy" id="1539049"/>
    <lineage>
        <taxon>Bacteria</taxon>
        <taxon>Pseudomonadati</taxon>
        <taxon>Bacteroidota</taxon>
        <taxon>Chitinophagia</taxon>
        <taxon>Chitinophagales</taxon>
        <taxon>Chitinophagaceae</taxon>
        <taxon>Dinghuibacter</taxon>
    </lineage>
</organism>
<reference evidence="1 2" key="1">
    <citation type="submission" date="2019-03" db="EMBL/GenBank/DDBJ databases">
        <title>Genomic Encyclopedia of Type Strains, Phase IV (KMG-IV): sequencing the most valuable type-strain genomes for metagenomic binning, comparative biology and taxonomic classification.</title>
        <authorList>
            <person name="Goeker M."/>
        </authorList>
    </citation>
    <scope>NUCLEOTIDE SEQUENCE [LARGE SCALE GENOMIC DNA]</scope>
    <source>
        <strain evidence="1 2">DSM 100059</strain>
    </source>
</reference>
<gene>
    <name evidence="1" type="ORF">EDB95_3621</name>
</gene>
<accession>A0A4R8DEV7</accession>
<dbReference type="InterPro" id="IPR025427">
    <property type="entry name" value="DUF4160"/>
</dbReference>
<keyword evidence="2" id="KW-1185">Reference proteome</keyword>
<evidence type="ECO:0000313" key="1">
    <source>
        <dbReference type="EMBL" id="TDW95808.1"/>
    </source>
</evidence>
<comment type="caution">
    <text evidence="1">The sequence shown here is derived from an EMBL/GenBank/DDBJ whole genome shotgun (WGS) entry which is preliminary data.</text>
</comment>
<sequence>MTKAAAFAAAVIQCRIALPKAARSKMTWLYIFRTSCGLKLSHFQALLMLIINNLVGNRGWVKFEVWAFSVKFDEMPTLLFLNGLRFFFYSNENNEPIHVHVTKGSANGKIWLEPLISIEYLIGFTKAEENDILETVQNKSEEFKNRWNEYFRK</sequence>
<dbReference type="EMBL" id="SODV01000002">
    <property type="protein sequence ID" value="TDW95808.1"/>
    <property type="molecule type" value="Genomic_DNA"/>
</dbReference>
<evidence type="ECO:0000313" key="2">
    <source>
        <dbReference type="Proteomes" id="UP000294498"/>
    </source>
</evidence>
<dbReference type="RefSeq" id="WP_211352158.1">
    <property type="nucleotide sequence ID" value="NZ_SODV01000002.1"/>
</dbReference>
<dbReference type="Proteomes" id="UP000294498">
    <property type="component" value="Unassembled WGS sequence"/>
</dbReference>
<protein>
    <submittedName>
        <fullName evidence="1">Uncharacterized protein DUF4160</fullName>
    </submittedName>
</protein>
<dbReference type="AlphaFoldDB" id="A0A4R8DEV7"/>
<proteinExistence type="predicted"/>